<reference evidence="8 9" key="1">
    <citation type="submission" date="2017-08" db="EMBL/GenBank/DDBJ databases">
        <title>Complete Genome Sequence of Bacillus kochii Oregon-R-modENCODE STRAIN BDGP4, isolated from Drosophila melanogaster gut.</title>
        <authorList>
            <person name="Wan K.H."/>
            <person name="Yu C."/>
            <person name="Park S."/>
            <person name="Hammonds A.S."/>
            <person name="Booth B.W."/>
            <person name="Celniker S.E."/>
        </authorList>
    </citation>
    <scope>NUCLEOTIDE SEQUENCE [LARGE SCALE GENOMIC DNA]</scope>
    <source>
        <strain evidence="8 9">BDGP4</strain>
    </source>
</reference>
<keyword evidence="4" id="KW-0520">NAD</keyword>
<dbReference type="Pfam" id="PF14824">
    <property type="entry name" value="Sirohm_synth_M"/>
    <property type="match status" value="1"/>
</dbReference>
<evidence type="ECO:0000256" key="6">
    <source>
        <dbReference type="ARBA" id="ARBA00047561"/>
    </source>
</evidence>
<dbReference type="GO" id="GO:0004325">
    <property type="term" value="F:ferrochelatase activity"/>
    <property type="evidence" value="ECO:0007669"/>
    <property type="project" value="InterPro"/>
</dbReference>
<accession>A0A248TNM1</accession>
<dbReference type="Pfam" id="PF22440">
    <property type="entry name" value="SirC_C"/>
    <property type="match status" value="1"/>
</dbReference>
<dbReference type="OrthoDB" id="9773765at2"/>
<dbReference type="InterPro" id="IPR028161">
    <property type="entry name" value="Met8-like"/>
</dbReference>
<dbReference type="EMBL" id="CP022983">
    <property type="protein sequence ID" value="ASV69735.1"/>
    <property type="molecule type" value="Genomic_DNA"/>
</dbReference>
<keyword evidence="9" id="KW-1185">Reference proteome</keyword>
<keyword evidence="5" id="KW-0627">Porphyrin biosynthesis</keyword>
<dbReference type="PANTHER" id="PTHR35330">
    <property type="entry name" value="SIROHEME BIOSYNTHESIS PROTEIN MET8"/>
    <property type="match status" value="1"/>
</dbReference>
<proteinExistence type="predicted"/>
<evidence type="ECO:0000256" key="4">
    <source>
        <dbReference type="ARBA" id="ARBA00023027"/>
    </source>
</evidence>
<dbReference type="InterPro" id="IPR042518">
    <property type="entry name" value="SirC_C"/>
</dbReference>
<organism evidence="8 9">
    <name type="scientific">Cytobacillus kochii</name>
    <dbReference type="NCBI Taxonomy" id="859143"/>
    <lineage>
        <taxon>Bacteria</taxon>
        <taxon>Bacillati</taxon>
        <taxon>Bacillota</taxon>
        <taxon>Bacilli</taxon>
        <taxon>Bacillales</taxon>
        <taxon>Bacillaceae</taxon>
        <taxon>Cytobacillus</taxon>
    </lineage>
</organism>
<dbReference type="Proteomes" id="UP000215137">
    <property type="component" value="Chromosome"/>
</dbReference>
<comment type="catalytic activity">
    <reaction evidence="6">
        <text>precorrin-2 + NAD(+) = sirohydrochlorin + NADH + 2 H(+)</text>
        <dbReference type="Rhea" id="RHEA:15613"/>
        <dbReference type="ChEBI" id="CHEBI:15378"/>
        <dbReference type="ChEBI" id="CHEBI:57540"/>
        <dbReference type="ChEBI" id="CHEBI:57945"/>
        <dbReference type="ChEBI" id="CHEBI:58351"/>
        <dbReference type="ChEBI" id="CHEBI:58827"/>
        <dbReference type="EC" id="1.3.1.76"/>
    </reaction>
</comment>
<dbReference type="GO" id="GO:0019354">
    <property type="term" value="P:siroheme biosynthetic process"/>
    <property type="evidence" value="ECO:0007669"/>
    <property type="project" value="UniProtKB-UniPathway"/>
</dbReference>
<dbReference type="Gene3D" id="3.40.50.720">
    <property type="entry name" value="NAD(P)-binding Rossmann-like Domain"/>
    <property type="match status" value="1"/>
</dbReference>
<dbReference type="InterPro" id="IPR028281">
    <property type="entry name" value="Sirohaem_synthase_central"/>
</dbReference>
<dbReference type="AlphaFoldDB" id="A0A248TNM1"/>
<evidence type="ECO:0000256" key="1">
    <source>
        <dbReference type="ARBA" id="ARBA00005010"/>
    </source>
</evidence>
<dbReference type="KEGG" id="bko:CKF48_21950"/>
<gene>
    <name evidence="8" type="ORF">CKF48_21950</name>
</gene>
<evidence type="ECO:0000313" key="9">
    <source>
        <dbReference type="Proteomes" id="UP000215137"/>
    </source>
</evidence>
<sequence length="210" mass="23422">MQPLVIDLSNKAIVIAGGGKIAARKAKVLLEQGANITFIAPAFSNEVLKLAQQNHFQCIEREIVLADFEDAFLCILATNNRAINNHFGEILTQQKLVCVVDELTDGNTIFPATVTRGHLQVAVTSNGSSPKLTRALKQQLSKQFDESWTEYTAFLAEYRQLVKKLPISKIEKNDYLQEVLADEFRVNNKQQRESLEALHIAAVRSTEGKI</sequence>
<comment type="pathway">
    <text evidence="1">Porphyrin-containing compound metabolism; siroheme biosynthesis; sirohydrochlorin from precorrin-2: step 1/1.</text>
</comment>
<dbReference type="Gene3D" id="1.10.8.610">
    <property type="entry name" value="SirC, precorrin-2 dehydrogenase, C-terminal helical domain-like"/>
    <property type="match status" value="1"/>
</dbReference>
<dbReference type="SUPFAM" id="SSF75615">
    <property type="entry name" value="Siroheme synthase middle domains-like"/>
    <property type="match status" value="1"/>
</dbReference>
<name>A0A248TNM1_9BACI</name>
<evidence type="ECO:0000256" key="3">
    <source>
        <dbReference type="ARBA" id="ARBA00023002"/>
    </source>
</evidence>
<dbReference type="UniPathway" id="UPA00262">
    <property type="reaction ID" value="UER00222"/>
</dbReference>
<evidence type="ECO:0000256" key="2">
    <source>
        <dbReference type="ARBA" id="ARBA00012400"/>
    </source>
</evidence>
<dbReference type="SUPFAM" id="SSF51735">
    <property type="entry name" value="NAD(P)-binding Rossmann-fold domains"/>
    <property type="match status" value="1"/>
</dbReference>
<keyword evidence="3" id="KW-0560">Oxidoreductase</keyword>
<dbReference type="EC" id="1.3.1.76" evidence="2"/>
<dbReference type="GO" id="GO:0043115">
    <property type="term" value="F:precorrin-2 dehydrogenase activity"/>
    <property type="evidence" value="ECO:0007669"/>
    <property type="project" value="UniProtKB-EC"/>
</dbReference>
<evidence type="ECO:0000256" key="5">
    <source>
        <dbReference type="ARBA" id="ARBA00023244"/>
    </source>
</evidence>
<protein>
    <recommendedName>
        <fullName evidence="2">precorrin-2 dehydrogenase</fullName>
        <ecNumber evidence="2">1.3.1.76</ecNumber>
    </recommendedName>
</protein>
<feature type="domain" description="Siroheme synthase central" evidence="7">
    <location>
        <begin position="116"/>
        <end position="142"/>
    </location>
</feature>
<dbReference type="InterPro" id="IPR036291">
    <property type="entry name" value="NAD(P)-bd_dom_sf"/>
</dbReference>
<dbReference type="InterPro" id="IPR006367">
    <property type="entry name" value="Sirohaem_synthase_N"/>
</dbReference>
<evidence type="ECO:0000313" key="8">
    <source>
        <dbReference type="EMBL" id="ASV69735.1"/>
    </source>
</evidence>
<dbReference type="RefSeq" id="WP_095373299.1">
    <property type="nucleotide sequence ID" value="NZ_CP022983.1"/>
</dbReference>
<dbReference type="NCBIfam" id="TIGR01470">
    <property type="entry name" value="cysG_Nterm"/>
    <property type="match status" value="1"/>
</dbReference>
<dbReference type="Pfam" id="PF13241">
    <property type="entry name" value="NAD_binding_7"/>
    <property type="match status" value="1"/>
</dbReference>
<evidence type="ECO:0000259" key="7">
    <source>
        <dbReference type="Pfam" id="PF14824"/>
    </source>
</evidence>
<dbReference type="PANTHER" id="PTHR35330:SF1">
    <property type="entry name" value="SIROHEME BIOSYNTHESIS PROTEIN MET8"/>
    <property type="match status" value="1"/>
</dbReference>